<name>A0A540V0K9_9BACL</name>
<evidence type="ECO:0000313" key="1">
    <source>
        <dbReference type="EMBL" id="TQE90275.1"/>
    </source>
</evidence>
<dbReference type="EMBL" id="VIGD01000013">
    <property type="protein sequence ID" value="TQE90275.1"/>
    <property type="molecule type" value="Genomic_DNA"/>
</dbReference>
<dbReference type="Proteomes" id="UP000315753">
    <property type="component" value="Unassembled WGS sequence"/>
</dbReference>
<evidence type="ECO:0000313" key="2">
    <source>
        <dbReference type="Proteomes" id="UP000315753"/>
    </source>
</evidence>
<dbReference type="AlphaFoldDB" id="A0A540V0K9"/>
<protein>
    <submittedName>
        <fullName evidence="1">DUF2292 domain-containing protein</fullName>
    </submittedName>
</protein>
<dbReference type="InterPro" id="IPR018743">
    <property type="entry name" value="DUF2292"/>
</dbReference>
<organism evidence="1 2">
    <name type="scientific">Ureibacillus terrenus</name>
    <dbReference type="NCBI Taxonomy" id="118246"/>
    <lineage>
        <taxon>Bacteria</taxon>
        <taxon>Bacillati</taxon>
        <taxon>Bacillota</taxon>
        <taxon>Bacilli</taxon>
        <taxon>Bacillales</taxon>
        <taxon>Caryophanaceae</taxon>
        <taxon>Ureibacillus</taxon>
    </lineage>
</organism>
<comment type="caution">
    <text evidence="1">The sequence shown here is derived from an EMBL/GenBank/DDBJ whole genome shotgun (WGS) entry which is preliminary data.</text>
</comment>
<reference evidence="1 2" key="1">
    <citation type="submission" date="2019-06" db="EMBL/GenBank/DDBJ databases">
        <title>Genome sequence of Ureibacillus terrenus.</title>
        <authorList>
            <person name="Maclea K.S."/>
            <person name="Simoes M."/>
        </authorList>
    </citation>
    <scope>NUCLEOTIDE SEQUENCE [LARGE SCALE GENOMIC DNA]</scope>
    <source>
        <strain evidence="1 2">ATCC BAA-384</strain>
    </source>
</reference>
<gene>
    <name evidence="1" type="ORF">FKZ59_10615</name>
</gene>
<sequence length="49" mass="5805">MSKRDEKLEQVLQNLKKIIPTIRYGSITLTIHDDEIVQIEKSKKIRLIK</sequence>
<dbReference type="OrthoDB" id="1684946at2"/>
<accession>A0A540V0K9</accession>
<keyword evidence="2" id="KW-1185">Reference proteome</keyword>
<dbReference type="RefSeq" id="WP_141602731.1">
    <property type="nucleotide sequence ID" value="NZ_JARMSB010000034.1"/>
</dbReference>
<proteinExistence type="predicted"/>
<dbReference type="Pfam" id="PF10055">
    <property type="entry name" value="DUF2292"/>
    <property type="match status" value="1"/>
</dbReference>